<gene>
    <name evidence="3" type="ORF">ACFS1K_10435</name>
</gene>
<reference evidence="4" key="1">
    <citation type="journal article" date="2019" name="Int. J. Syst. Evol. Microbiol.">
        <title>The Global Catalogue of Microorganisms (GCM) 10K type strain sequencing project: providing services to taxonomists for standard genome sequencing and annotation.</title>
        <authorList>
            <consortium name="The Broad Institute Genomics Platform"/>
            <consortium name="The Broad Institute Genome Sequencing Center for Infectious Disease"/>
            <person name="Wu L."/>
            <person name="Ma J."/>
        </authorList>
    </citation>
    <scope>NUCLEOTIDE SEQUENCE [LARGE SCALE GENOMIC DNA]</scope>
    <source>
        <strain evidence="4">KCTC 52924</strain>
    </source>
</reference>
<proteinExistence type="predicted"/>
<protein>
    <submittedName>
        <fullName evidence="3">Lipocalin family protein</fullName>
    </submittedName>
</protein>
<evidence type="ECO:0000259" key="2">
    <source>
        <dbReference type="Pfam" id="PF13648"/>
    </source>
</evidence>
<name>A0ABW5VJP3_9FLAO</name>
<dbReference type="RefSeq" id="WP_251805797.1">
    <property type="nucleotide sequence ID" value="NZ_CP166679.1"/>
</dbReference>
<dbReference type="PROSITE" id="PS51257">
    <property type="entry name" value="PROKAR_LIPOPROTEIN"/>
    <property type="match status" value="1"/>
</dbReference>
<feature type="chain" id="PRO_5045104787" evidence="1">
    <location>
        <begin position="27"/>
        <end position="162"/>
    </location>
</feature>
<dbReference type="Proteomes" id="UP001597532">
    <property type="component" value="Unassembled WGS sequence"/>
</dbReference>
<dbReference type="InterPro" id="IPR024311">
    <property type="entry name" value="Lipocalin-like"/>
</dbReference>
<organism evidence="3 4">
    <name type="scientific">Arenibacter antarcticus</name>
    <dbReference type="NCBI Taxonomy" id="2040469"/>
    <lineage>
        <taxon>Bacteria</taxon>
        <taxon>Pseudomonadati</taxon>
        <taxon>Bacteroidota</taxon>
        <taxon>Flavobacteriia</taxon>
        <taxon>Flavobacteriales</taxon>
        <taxon>Flavobacteriaceae</taxon>
        <taxon>Arenibacter</taxon>
    </lineage>
</organism>
<keyword evidence="4" id="KW-1185">Reference proteome</keyword>
<evidence type="ECO:0000313" key="3">
    <source>
        <dbReference type="EMBL" id="MFD2790181.1"/>
    </source>
</evidence>
<sequence length="162" mass="18337">MHVKKSFFLLLMAVGMLSSCSVSKSAKQDRNTIDGYWMLNSVSYTGSEGKFKSELFNDATAACFEGSNWFFRKNNSTGSYVLANSSDCSQQERFIRWSVVNREGMTDQLQFKFIDDKYKDISGGVGYRLDISSLTETQMRLQSKVTVDGSPVTVVYEFIKNE</sequence>
<dbReference type="EMBL" id="JBHUOK010000030">
    <property type="protein sequence ID" value="MFD2790181.1"/>
    <property type="molecule type" value="Genomic_DNA"/>
</dbReference>
<evidence type="ECO:0000256" key="1">
    <source>
        <dbReference type="SAM" id="SignalP"/>
    </source>
</evidence>
<keyword evidence="1" id="KW-0732">Signal</keyword>
<dbReference type="Pfam" id="PF13648">
    <property type="entry name" value="Lipocalin_4"/>
    <property type="match status" value="1"/>
</dbReference>
<accession>A0ABW5VJP3</accession>
<evidence type="ECO:0000313" key="4">
    <source>
        <dbReference type="Proteomes" id="UP001597532"/>
    </source>
</evidence>
<feature type="domain" description="Lipocalin-like" evidence="2">
    <location>
        <begin position="33"/>
        <end position="141"/>
    </location>
</feature>
<comment type="caution">
    <text evidence="3">The sequence shown here is derived from an EMBL/GenBank/DDBJ whole genome shotgun (WGS) entry which is preliminary data.</text>
</comment>
<feature type="signal peptide" evidence="1">
    <location>
        <begin position="1"/>
        <end position="26"/>
    </location>
</feature>